<name>D8ULC3_VOLCA</name>
<organism evidence="3">
    <name type="scientific">Volvox carteri f. nagariensis</name>
    <dbReference type="NCBI Taxonomy" id="3068"/>
    <lineage>
        <taxon>Eukaryota</taxon>
        <taxon>Viridiplantae</taxon>
        <taxon>Chlorophyta</taxon>
        <taxon>core chlorophytes</taxon>
        <taxon>Chlorophyceae</taxon>
        <taxon>CS clade</taxon>
        <taxon>Chlamydomonadales</taxon>
        <taxon>Volvocaceae</taxon>
        <taxon>Volvox</taxon>
    </lineage>
</organism>
<sequence length="285" mass="27363">MLGAGAPPAAAAAPAGAGVAAAAPPPAPAAAAAPAGAGGAAPPQPPAAAAGPMMLPAAAGPAPAAVAAAPPMDPAQQQANMLAFLQFCAAVVAQQQAAGAPAAAGQPAAQPAGAPPVGQPAPAPPIAPSAVPAVAAPGPVPMAVDAIPGGAAGAPVDPPLLAHALGAERQQLLENASGRNAVKSNAAIPVPANQEPEAPPMNYAAAVGRGRGGGHSSDQCCSELHHQHLCSFRRRFSIAFVICIPPGPSLSAYSSSSTGRPRFPTRCHPAIMIGMSGSQRKHLKA</sequence>
<protein>
    <submittedName>
        <fullName evidence="2">Uncharacterized protein</fullName>
    </submittedName>
</protein>
<accession>D8ULC3</accession>
<gene>
    <name evidence="2" type="ORF">VOLCADRAFT_100921</name>
</gene>
<feature type="compositionally biased region" description="Pro residues" evidence="1">
    <location>
        <begin position="113"/>
        <end position="124"/>
    </location>
</feature>
<evidence type="ECO:0000256" key="1">
    <source>
        <dbReference type="SAM" id="MobiDB-lite"/>
    </source>
</evidence>
<dbReference type="Proteomes" id="UP000001058">
    <property type="component" value="Unassembled WGS sequence"/>
</dbReference>
<dbReference type="KEGG" id="vcn:VOLCADRAFT_100921"/>
<proteinExistence type="predicted"/>
<dbReference type="RefSeq" id="XP_002959458.1">
    <property type="nucleotide sequence ID" value="XM_002959412.1"/>
</dbReference>
<feature type="region of interest" description="Disordered" evidence="1">
    <location>
        <begin position="104"/>
        <end position="124"/>
    </location>
</feature>
<reference evidence="2 3" key="1">
    <citation type="journal article" date="2010" name="Science">
        <title>Genomic analysis of organismal complexity in the multicellular green alga Volvox carteri.</title>
        <authorList>
            <person name="Prochnik S.E."/>
            <person name="Umen J."/>
            <person name="Nedelcu A.M."/>
            <person name="Hallmann A."/>
            <person name="Miller S.M."/>
            <person name="Nishii I."/>
            <person name="Ferris P."/>
            <person name="Kuo A."/>
            <person name="Mitros T."/>
            <person name="Fritz-Laylin L.K."/>
            <person name="Hellsten U."/>
            <person name="Chapman J."/>
            <person name="Simakov O."/>
            <person name="Rensing S.A."/>
            <person name="Terry A."/>
            <person name="Pangilinan J."/>
            <person name="Kapitonov V."/>
            <person name="Jurka J."/>
            <person name="Salamov A."/>
            <person name="Shapiro H."/>
            <person name="Schmutz J."/>
            <person name="Grimwood J."/>
            <person name="Lindquist E."/>
            <person name="Lucas S."/>
            <person name="Grigoriev I.V."/>
            <person name="Schmitt R."/>
            <person name="Kirk D."/>
            <person name="Rokhsar D.S."/>
        </authorList>
    </citation>
    <scope>NUCLEOTIDE SEQUENCE [LARGE SCALE GENOMIC DNA]</scope>
    <source>
        <strain evidence="3">f. Nagariensis / Eve</strain>
    </source>
</reference>
<evidence type="ECO:0000313" key="2">
    <source>
        <dbReference type="EMBL" id="EFJ39476.1"/>
    </source>
</evidence>
<keyword evidence="3" id="KW-1185">Reference proteome</keyword>
<evidence type="ECO:0000313" key="3">
    <source>
        <dbReference type="Proteomes" id="UP000001058"/>
    </source>
</evidence>
<dbReference type="GeneID" id="9621302"/>
<dbReference type="InParanoid" id="D8ULC3"/>
<feature type="region of interest" description="Disordered" evidence="1">
    <location>
        <begin position="14"/>
        <end position="47"/>
    </location>
</feature>
<dbReference type="EMBL" id="GL378546">
    <property type="protein sequence ID" value="EFJ39476.1"/>
    <property type="molecule type" value="Genomic_DNA"/>
</dbReference>
<dbReference type="AlphaFoldDB" id="D8ULC3"/>